<dbReference type="AlphaFoldDB" id="A0A8D4ZZ97"/>
<name>A0A8D4ZZ97_SALET</name>
<dbReference type="EMBL" id="AP023303">
    <property type="protein sequence ID" value="BCI07079.1"/>
    <property type="molecule type" value="Genomic_DNA"/>
</dbReference>
<proteinExistence type="predicted"/>
<protein>
    <submittedName>
        <fullName evidence="1">Uncharacterized protein</fullName>
    </submittedName>
</protein>
<sequence length="90" mass="10795">MKTKTAVMILLIPDVKYLPIKNRILLRENNARLQDSGKERNKNNVCRSFYISLNGRPDKRERHPAWRILKRVQPVNRYARPIRSTRRRKA</sequence>
<reference evidence="1" key="1">
    <citation type="submission" date="2020-07" db="EMBL/GenBank/DDBJ databases">
        <title>complete genome sequences of Salmonella enterica subsp. enterica serovar 4,[5],12:i:- str. L-4526.</title>
        <authorList>
            <person name="Sekizuka T."/>
            <person name="Arai N."/>
            <person name="Akiba M."/>
            <person name="Kuroda M."/>
        </authorList>
    </citation>
    <scope>NUCLEOTIDE SEQUENCE</scope>
    <source>
        <strain evidence="1">L-4526</strain>
    </source>
</reference>
<evidence type="ECO:0000313" key="1">
    <source>
        <dbReference type="EMBL" id="BCI07079.1"/>
    </source>
</evidence>
<organism evidence="1">
    <name type="scientific">Salmonella enterica subsp. enterica serovar 4,[5],12:i:-</name>
    <dbReference type="NCBI Taxonomy" id="440524"/>
    <lineage>
        <taxon>Bacteria</taxon>
        <taxon>Pseudomonadati</taxon>
        <taxon>Pseudomonadota</taxon>
        <taxon>Gammaproteobacteria</taxon>
        <taxon>Enterobacterales</taxon>
        <taxon>Enterobacteriaceae</taxon>
        <taxon>Salmonella</taxon>
    </lineage>
</organism>
<gene>
    <name evidence="1" type="ORF">SEL4526_12880</name>
</gene>
<accession>A0A8D4ZZ97</accession>